<gene>
    <name evidence="7" type="ORF">PAC_10387</name>
</gene>
<dbReference type="GO" id="GO:0075523">
    <property type="term" value="P:viral translational frameshifting"/>
    <property type="evidence" value="ECO:0007669"/>
    <property type="project" value="UniProtKB-KW"/>
</dbReference>
<feature type="compositionally biased region" description="Basic and acidic residues" evidence="6">
    <location>
        <begin position="72"/>
        <end position="84"/>
    </location>
</feature>
<dbReference type="PANTHER" id="PTHR10279:SF10">
    <property type="entry name" value="ORNITHINE DECARBOXYLASE ANTIZYME"/>
    <property type="match status" value="1"/>
</dbReference>
<evidence type="ECO:0000313" key="7">
    <source>
        <dbReference type="EMBL" id="CZR60491.1"/>
    </source>
</evidence>
<evidence type="ECO:0000256" key="6">
    <source>
        <dbReference type="SAM" id="MobiDB-lite"/>
    </source>
</evidence>
<dbReference type="InterPro" id="IPR038581">
    <property type="entry name" value="ODC_AZ_sf"/>
</dbReference>
<comment type="function">
    <text evidence="1">Ornithine decarboxylase (ODC) antizyme protein that negatively regulates ODC activity and intracellular polyamine biosynthesis in response to increased intracellular polyamine levels. Binds to ODC monomers, inhibiting the assembly of the functional ODC homodimer, and targets the monomers for ubiquitin-independent proteolytic destruction by the 26S proteasome.</text>
</comment>
<evidence type="ECO:0000313" key="8">
    <source>
        <dbReference type="Proteomes" id="UP000184330"/>
    </source>
</evidence>
<dbReference type="OrthoDB" id="5959761at2759"/>
<sequence>MAPSKNQSHSSSNRQGESVGRQANILASAYCVDRSASLTGFHSGIPSPPSSPPLAALTSANELALISKNSTRKRDNDGRRTGRKEGAAYHIREKCERLFCETMKDVFLGDEGHTSNNGSIGMGANAHSPPDDRLDVDNNYFPSWQGQPIDAWIEVWDYAGGCSFRGFVGGNGDTKSLFVFFDSSVVEREQKQGLMALIELAETVFAVTQVVICLDRSISEVDRKSFMKSLRWVGFESITFDMWANAMDVTSDNWLFLGMEI</sequence>
<dbReference type="InterPro" id="IPR002993">
    <property type="entry name" value="ODC_AZ"/>
</dbReference>
<feature type="region of interest" description="Disordered" evidence="6">
    <location>
        <begin position="65"/>
        <end position="84"/>
    </location>
</feature>
<dbReference type="GO" id="GO:0008073">
    <property type="term" value="F:ornithine decarboxylase inhibitor activity"/>
    <property type="evidence" value="ECO:0007669"/>
    <property type="project" value="InterPro"/>
</dbReference>
<dbReference type="GO" id="GO:0045732">
    <property type="term" value="P:positive regulation of protein catabolic process"/>
    <property type="evidence" value="ECO:0007669"/>
    <property type="project" value="TreeGrafter"/>
</dbReference>
<accession>A0A1L7X640</accession>
<keyword evidence="5" id="KW-0688">Ribosomal frameshifting</keyword>
<dbReference type="Gene3D" id="3.40.630.60">
    <property type="match status" value="1"/>
</dbReference>
<dbReference type="SUPFAM" id="SSF55729">
    <property type="entry name" value="Acyl-CoA N-acyltransferases (Nat)"/>
    <property type="match status" value="1"/>
</dbReference>
<dbReference type="Pfam" id="PF02100">
    <property type="entry name" value="ODC_AZ"/>
    <property type="match status" value="1"/>
</dbReference>
<name>A0A1L7X640_9HELO</name>
<dbReference type="EMBL" id="FJOG01000016">
    <property type="protein sequence ID" value="CZR60491.1"/>
    <property type="molecule type" value="Genomic_DNA"/>
</dbReference>
<evidence type="ECO:0000256" key="4">
    <source>
        <dbReference type="ARBA" id="ARBA00017712"/>
    </source>
</evidence>
<reference evidence="7 8" key="1">
    <citation type="submission" date="2016-03" db="EMBL/GenBank/DDBJ databases">
        <authorList>
            <person name="Ploux O."/>
        </authorList>
    </citation>
    <scope>NUCLEOTIDE SEQUENCE [LARGE SCALE GENOMIC DNA]</scope>
    <source>
        <strain evidence="7 8">UAMH 11012</strain>
    </source>
</reference>
<comment type="similarity">
    <text evidence="2">Belongs to the ODC antizyme family.</text>
</comment>
<organism evidence="7 8">
    <name type="scientific">Phialocephala subalpina</name>
    <dbReference type="NCBI Taxonomy" id="576137"/>
    <lineage>
        <taxon>Eukaryota</taxon>
        <taxon>Fungi</taxon>
        <taxon>Dikarya</taxon>
        <taxon>Ascomycota</taxon>
        <taxon>Pezizomycotina</taxon>
        <taxon>Leotiomycetes</taxon>
        <taxon>Helotiales</taxon>
        <taxon>Mollisiaceae</taxon>
        <taxon>Phialocephala</taxon>
        <taxon>Phialocephala fortinii species complex</taxon>
    </lineage>
</organism>
<proteinExistence type="inferred from homology"/>
<dbReference type="STRING" id="576137.A0A1L7X640"/>
<dbReference type="InterPro" id="IPR016181">
    <property type="entry name" value="Acyl_CoA_acyltransferase"/>
</dbReference>
<comment type="subunit">
    <text evidence="3">Interacts with ODC and thereby sterically blocks ODC homodimerization.</text>
</comment>
<evidence type="ECO:0000256" key="2">
    <source>
        <dbReference type="ARBA" id="ARBA00008796"/>
    </source>
</evidence>
<dbReference type="AlphaFoldDB" id="A0A1L7X640"/>
<protein>
    <recommendedName>
        <fullName evidence="4">Ornithine decarboxylase antizyme</fullName>
    </recommendedName>
</protein>
<keyword evidence="8" id="KW-1185">Reference proteome</keyword>
<evidence type="ECO:0000256" key="3">
    <source>
        <dbReference type="ARBA" id="ARBA00011486"/>
    </source>
</evidence>
<dbReference type="GO" id="GO:0005634">
    <property type="term" value="C:nucleus"/>
    <property type="evidence" value="ECO:0007669"/>
    <property type="project" value="TreeGrafter"/>
</dbReference>
<evidence type="ECO:0000256" key="5">
    <source>
        <dbReference type="ARBA" id="ARBA00022758"/>
    </source>
</evidence>
<dbReference type="PANTHER" id="PTHR10279">
    <property type="entry name" value="ORNITHINE DECARBOXYLASE ANTIZYME"/>
    <property type="match status" value="1"/>
</dbReference>
<evidence type="ECO:0000256" key="1">
    <source>
        <dbReference type="ARBA" id="ARBA00002307"/>
    </source>
</evidence>
<dbReference type="Proteomes" id="UP000184330">
    <property type="component" value="Unassembled WGS sequence"/>
</dbReference>
<dbReference type="GO" id="GO:0005737">
    <property type="term" value="C:cytoplasm"/>
    <property type="evidence" value="ECO:0007669"/>
    <property type="project" value="TreeGrafter"/>
</dbReference>